<protein>
    <recommendedName>
        <fullName evidence="3">VWFA domain-containing protein</fullName>
    </recommendedName>
</protein>
<accession>A0A1Y0ICL6</accession>
<dbReference type="EMBL" id="CP021425">
    <property type="protein sequence ID" value="ARU57134.1"/>
    <property type="molecule type" value="Genomic_DNA"/>
</dbReference>
<gene>
    <name evidence="1" type="ORF">OLMES_3091</name>
</gene>
<evidence type="ECO:0000313" key="1">
    <source>
        <dbReference type="EMBL" id="ARU57134.1"/>
    </source>
</evidence>
<name>A0A1Y0ICL6_9GAMM</name>
<dbReference type="Proteomes" id="UP000196027">
    <property type="component" value="Chromosome"/>
</dbReference>
<dbReference type="Gene3D" id="3.40.50.410">
    <property type="entry name" value="von Willebrand factor, type A domain"/>
    <property type="match status" value="1"/>
</dbReference>
<dbReference type="SUPFAM" id="SSF53300">
    <property type="entry name" value="vWA-like"/>
    <property type="match status" value="1"/>
</dbReference>
<keyword evidence="2" id="KW-1185">Reference proteome</keyword>
<evidence type="ECO:0000313" key="2">
    <source>
        <dbReference type="Proteomes" id="UP000196027"/>
    </source>
</evidence>
<organism evidence="1 2">
    <name type="scientific">Oleiphilus messinensis</name>
    <dbReference type="NCBI Taxonomy" id="141451"/>
    <lineage>
        <taxon>Bacteria</taxon>
        <taxon>Pseudomonadati</taxon>
        <taxon>Pseudomonadota</taxon>
        <taxon>Gammaproteobacteria</taxon>
        <taxon>Oceanospirillales</taxon>
        <taxon>Oleiphilaceae</taxon>
        <taxon>Oleiphilus</taxon>
    </lineage>
</organism>
<dbReference type="KEGG" id="ome:OLMES_3091"/>
<evidence type="ECO:0008006" key="3">
    <source>
        <dbReference type="Google" id="ProtNLM"/>
    </source>
</evidence>
<dbReference type="SUPFAM" id="SSF56935">
    <property type="entry name" value="Porins"/>
    <property type="match status" value="1"/>
</dbReference>
<reference evidence="1 2" key="1">
    <citation type="submission" date="2017-05" db="EMBL/GenBank/DDBJ databases">
        <title>Genomic insights into alkan degradation activity of Oleiphilus messinensis.</title>
        <authorList>
            <person name="Kozyavkin S.A."/>
            <person name="Slesarev A.I."/>
            <person name="Golyshin P.N."/>
            <person name="Korzhenkov A."/>
            <person name="Golyshina O.N."/>
            <person name="Toshchakov S.V."/>
        </authorList>
    </citation>
    <scope>NUCLEOTIDE SEQUENCE [LARGE SCALE GENOMIC DNA]</scope>
    <source>
        <strain evidence="1 2">ME102</strain>
    </source>
</reference>
<dbReference type="InterPro" id="IPR036465">
    <property type="entry name" value="vWFA_dom_sf"/>
</dbReference>
<dbReference type="AlphaFoldDB" id="A0A1Y0ICL6"/>
<proteinExistence type="predicted"/>
<sequence>MWLDKKIVRTACIVVTALLMVPGGIRSALADEPAQDIRVVVDASVSIAGHDPYNVREMLVKSLGTLMLDDNDYFGVWTFGRYVDMPVKYGKLLHLDRQSILKPDYLRATATIRNVRDALERVAFINRAEPGLETHIVLIVDGPVATSSPIKDALLEDYIIKNIAPALRSKSIRVNILQFENEGELFYQKLARITGGQYLTLKDKRNKPFDALRFVSDMTGTAVELAANNHFAITIPNEQVGVIIPNTRPDGAKILHPDGWVLTPKDSPNTINWATMPGNAVVEITPDATAGEKEVSFWTIEGVGGFPPIVIGHPAAFIAGVEPNQKELIARRQENRPLKDVVKKTTRQAPPPGFNPFEDAMFGSDEFASANWYKGVIGLEGRYFFQEGYRQQDNANVSVRLQPEIDYLSESGNDLFELTLFGRWDQNDENRTHFDVRDLLWTHVGTGWETKLGVGRVFWGVTESQHLVDIVNQTDWVEHPDGEDKLGQPMFKLGLELGWGNLDLFALPYFRERTYPDVDGRFGPILPIDTDNAIYAHDDEEWHTDFAVRYFNYIGQFEFAFSYFSGTGREPELRFNGNLQNPQLIPVYHTIDQAGLEAQYVYESLLLKFEGITRSGSGDRYSALTTGFEYTQVGLFGSLTDLGWVVEYLFDDRGDRGPSIFENDWFVGWRWTMNDEASLEALIGGIWDPETNEVMYSIEASRRMGKRFKMTLEGSIFSGGHAVPDDLPGMLQSLAAPSPDYKLTPLRKDDYVQLELSYYF</sequence>